<evidence type="ECO:0000313" key="2">
    <source>
        <dbReference type="EMBL" id="EFX66412.1"/>
    </source>
</evidence>
<accession>E9HPB2</accession>
<dbReference type="HOGENOM" id="CLU_1929677_0_0_1"/>
<sequence>MCWMPLALAFLICLKYQSIAAASTVVYSTTSTGLNAILNKSSQKNDHLVVMVNEVYPVAVKKVRDVTGHLIGLQGVAPLMLDWLSRRYKFDYSVLDANVSSIDDRGPKLPGLFTYALRGSSPNMPNAQLIK</sequence>
<dbReference type="EMBL" id="GL732704">
    <property type="protein sequence ID" value="EFX66412.1"/>
    <property type="molecule type" value="Genomic_DNA"/>
</dbReference>
<reference evidence="2 3" key="1">
    <citation type="journal article" date="2011" name="Science">
        <title>The ecoresponsive genome of Daphnia pulex.</title>
        <authorList>
            <person name="Colbourne J.K."/>
            <person name="Pfrender M.E."/>
            <person name="Gilbert D."/>
            <person name="Thomas W.K."/>
            <person name="Tucker A."/>
            <person name="Oakley T.H."/>
            <person name="Tokishita S."/>
            <person name="Aerts A."/>
            <person name="Arnold G.J."/>
            <person name="Basu M.K."/>
            <person name="Bauer D.J."/>
            <person name="Caceres C.E."/>
            <person name="Carmel L."/>
            <person name="Casola C."/>
            <person name="Choi J.H."/>
            <person name="Detter J.C."/>
            <person name="Dong Q."/>
            <person name="Dusheyko S."/>
            <person name="Eads B.D."/>
            <person name="Frohlich T."/>
            <person name="Geiler-Samerotte K.A."/>
            <person name="Gerlach D."/>
            <person name="Hatcher P."/>
            <person name="Jogdeo S."/>
            <person name="Krijgsveld J."/>
            <person name="Kriventseva E.V."/>
            <person name="Kultz D."/>
            <person name="Laforsch C."/>
            <person name="Lindquist E."/>
            <person name="Lopez J."/>
            <person name="Manak J.R."/>
            <person name="Muller J."/>
            <person name="Pangilinan J."/>
            <person name="Patwardhan R.P."/>
            <person name="Pitluck S."/>
            <person name="Pritham E.J."/>
            <person name="Rechtsteiner A."/>
            <person name="Rho M."/>
            <person name="Rogozin I.B."/>
            <person name="Sakarya O."/>
            <person name="Salamov A."/>
            <person name="Schaack S."/>
            <person name="Shapiro H."/>
            <person name="Shiga Y."/>
            <person name="Skalitzky C."/>
            <person name="Smith Z."/>
            <person name="Souvorov A."/>
            <person name="Sung W."/>
            <person name="Tang Z."/>
            <person name="Tsuchiya D."/>
            <person name="Tu H."/>
            <person name="Vos H."/>
            <person name="Wang M."/>
            <person name="Wolf Y.I."/>
            <person name="Yamagata H."/>
            <person name="Yamada T."/>
            <person name="Ye Y."/>
            <person name="Shaw J.R."/>
            <person name="Andrews J."/>
            <person name="Crease T.J."/>
            <person name="Tang H."/>
            <person name="Lucas S.M."/>
            <person name="Robertson H.M."/>
            <person name="Bork P."/>
            <person name="Koonin E.V."/>
            <person name="Zdobnov E.M."/>
            <person name="Grigoriev I.V."/>
            <person name="Lynch M."/>
            <person name="Boore J.L."/>
        </authorList>
    </citation>
    <scope>NUCLEOTIDE SEQUENCE [LARGE SCALE GENOMIC DNA]</scope>
</reference>
<dbReference type="InParanoid" id="E9HPB2"/>
<keyword evidence="3" id="KW-1185">Reference proteome</keyword>
<dbReference type="Proteomes" id="UP000000305">
    <property type="component" value="Unassembled WGS sequence"/>
</dbReference>
<dbReference type="AlphaFoldDB" id="E9HPB2"/>
<feature type="chain" id="PRO_5003238242" description="Ionotropic glutamate receptor L-glutamate and glycine-binding domain-containing protein" evidence="1">
    <location>
        <begin position="22"/>
        <end position="131"/>
    </location>
</feature>
<organism evidence="2 3">
    <name type="scientific">Daphnia pulex</name>
    <name type="common">Water flea</name>
    <dbReference type="NCBI Taxonomy" id="6669"/>
    <lineage>
        <taxon>Eukaryota</taxon>
        <taxon>Metazoa</taxon>
        <taxon>Ecdysozoa</taxon>
        <taxon>Arthropoda</taxon>
        <taxon>Crustacea</taxon>
        <taxon>Branchiopoda</taxon>
        <taxon>Diplostraca</taxon>
        <taxon>Cladocera</taxon>
        <taxon>Anomopoda</taxon>
        <taxon>Daphniidae</taxon>
        <taxon>Daphnia</taxon>
    </lineage>
</organism>
<feature type="signal peptide" evidence="1">
    <location>
        <begin position="1"/>
        <end position="21"/>
    </location>
</feature>
<evidence type="ECO:0000256" key="1">
    <source>
        <dbReference type="SAM" id="SignalP"/>
    </source>
</evidence>
<evidence type="ECO:0008006" key="4">
    <source>
        <dbReference type="Google" id="ProtNLM"/>
    </source>
</evidence>
<dbReference type="OrthoDB" id="10467191at2759"/>
<name>E9HPB2_DAPPU</name>
<protein>
    <recommendedName>
        <fullName evidence="4">Ionotropic glutamate receptor L-glutamate and glycine-binding domain-containing protein</fullName>
    </recommendedName>
</protein>
<evidence type="ECO:0000313" key="3">
    <source>
        <dbReference type="Proteomes" id="UP000000305"/>
    </source>
</evidence>
<keyword evidence="1" id="KW-0732">Signal</keyword>
<dbReference type="KEGG" id="dpx:DAPPUDRAFT_263196"/>
<proteinExistence type="predicted"/>
<gene>
    <name evidence="2" type="ORF">DAPPUDRAFT_263196</name>
</gene>